<dbReference type="EMBL" id="QGNW01000490">
    <property type="protein sequence ID" value="RVW69593.1"/>
    <property type="molecule type" value="Genomic_DNA"/>
</dbReference>
<proteinExistence type="predicted"/>
<protein>
    <submittedName>
        <fullName evidence="1">Retrovirus-related Pol polyprotein from transposon RE1</fullName>
    </submittedName>
</protein>
<sequence length="187" mass="21396">MDAVLRILRYLKSTLGKGLLFSKNNHFRVEAYTDTVWANSITDKRSTSGYCTFVGSNKVTWRSKKQHVVARSSAKAEFRAIALGICELMWLKGLLRELQVNLEYPMRLYYDNKVIINIVHNPVQHDRTKRVEIDRHFIKKKIDSGLICTTFVASKLQLADVLTKGVQNPSFNSMVSKLGMEDIFKPA</sequence>
<dbReference type="CDD" id="cd09272">
    <property type="entry name" value="RNase_HI_RT_Ty1"/>
    <property type="match status" value="1"/>
</dbReference>
<dbReference type="Proteomes" id="UP000288805">
    <property type="component" value="Unassembled WGS sequence"/>
</dbReference>
<name>A0A438GBJ7_VITVI</name>
<organism evidence="1 2">
    <name type="scientific">Vitis vinifera</name>
    <name type="common">Grape</name>
    <dbReference type="NCBI Taxonomy" id="29760"/>
    <lineage>
        <taxon>Eukaryota</taxon>
        <taxon>Viridiplantae</taxon>
        <taxon>Streptophyta</taxon>
        <taxon>Embryophyta</taxon>
        <taxon>Tracheophyta</taxon>
        <taxon>Spermatophyta</taxon>
        <taxon>Magnoliopsida</taxon>
        <taxon>eudicotyledons</taxon>
        <taxon>Gunneridae</taxon>
        <taxon>Pentapetalae</taxon>
        <taxon>rosids</taxon>
        <taxon>Vitales</taxon>
        <taxon>Vitaceae</taxon>
        <taxon>Viteae</taxon>
        <taxon>Vitis</taxon>
    </lineage>
</organism>
<evidence type="ECO:0000313" key="1">
    <source>
        <dbReference type="EMBL" id="RVW69593.1"/>
    </source>
</evidence>
<dbReference type="PANTHER" id="PTHR11439">
    <property type="entry name" value="GAG-POL-RELATED RETROTRANSPOSON"/>
    <property type="match status" value="1"/>
</dbReference>
<accession>A0A438GBJ7</accession>
<dbReference type="PANTHER" id="PTHR11439:SF440">
    <property type="entry name" value="INTEGRASE CATALYTIC DOMAIN-CONTAINING PROTEIN"/>
    <property type="match status" value="1"/>
</dbReference>
<comment type="caution">
    <text evidence="1">The sequence shown here is derived from an EMBL/GenBank/DDBJ whole genome shotgun (WGS) entry which is preliminary data.</text>
</comment>
<evidence type="ECO:0000313" key="2">
    <source>
        <dbReference type="Proteomes" id="UP000288805"/>
    </source>
</evidence>
<reference evidence="1 2" key="1">
    <citation type="journal article" date="2018" name="PLoS Genet.">
        <title>Population sequencing reveals clonal diversity and ancestral inbreeding in the grapevine cultivar Chardonnay.</title>
        <authorList>
            <person name="Roach M.J."/>
            <person name="Johnson D.L."/>
            <person name="Bohlmann J."/>
            <person name="van Vuuren H.J."/>
            <person name="Jones S.J."/>
            <person name="Pretorius I.S."/>
            <person name="Schmidt S.A."/>
            <person name="Borneman A.R."/>
        </authorList>
    </citation>
    <scope>NUCLEOTIDE SEQUENCE [LARGE SCALE GENOMIC DNA]</scope>
    <source>
        <strain evidence="2">cv. Chardonnay</strain>
        <tissue evidence="1">Leaf</tissue>
    </source>
</reference>
<gene>
    <name evidence="1" type="primary">RE1_1837</name>
    <name evidence="1" type="ORF">CK203_060393</name>
</gene>
<dbReference type="AlphaFoldDB" id="A0A438GBJ7"/>